<dbReference type="Gene3D" id="3.20.20.80">
    <property type="entry name" value="Glycosidases"/>
    <property type="match status" value="1"/>
</dbReference>
<comment type="caution">
    <text evidence="4">The sequence shown here is derived from an EMBL/GenBank/DDBJ whole genome shotgun (WGS) entry which is preliminary data.</text>
</comment>
<keyword evidence="5" id="KW-1185">Reference proteome</keyword>
<dbReference type="InterPro" id="IPR006047">
    <property type="entry name" value="GH13_cat_dom"/>
</dbReference>
<dbReference type="Pfam" id="PF00128">
    <property type="entry name" value="Alpha-amylase"/>
    <property type="match status" value="1"/>
</dbReference>
<dbReference type="PANTHER" id="PTHR10357:SF179">
    <property type="entry name" value="NEUTRAL AND BASIC AMINO ACID TRANSPORT PROTEIN RBAT"/>
    <property type="match status" value="1"/>
</dbReference>
<organism evidence="4 5">
    <name type="scientific">Jiangella aurantiaca</name>
    <dbReference type="NCBI Taxonomy" id="2530373"/>
    <lineage>
        <taxon>Bacteria</taxon>
        <taxon>Bacillati</taxon>
        <taxon>Actinomycetota</taxon>
        <taxon>Actinomycetes</taxon>
        <taxon>Jiangellales</taxon>
        <taxon>Jiangellaceae</taxon>
        <taxon>Jiangella</taxon>
    </lineage>
</organism>
<evidence type="ECO:0000313" key="4">
    <source>
        <dbReference type="EMBL" id="TDD67855.1"/>
    </source>
</evidence>
<gene>
    <name evidence="4" type="ORF">E1262_17745</name>
</gene>
<evidence type="ECO:0000256" key="2">
    <source>
        <dbReference type="SAM" id="MobiDB-lite"/>
    </source>
</evidence>
<dbReference type="GO" id="GO:0004556">
    <property type="term" value="F:alpha-amylase activity"/>
    <property type="evidence" value="ECO:0007669"/>
    <property type="project" value="TreeGrafter"/>
</dbReference>
<feature type="compositionally biased region" description="Basic and acidic residues" evidence="2">
    <location>
        <begin position="24"/>
        <end position="39"/>
    </location>
</feature>
<dbReference type="Gene3D" id="3.90.400.10">
    <property type="entry name" value="Oligo-1,6-glucosidase, Domain 2"/>
    <property type="match status" value="1"/>
</dbReference>
<sequence>MHDVPLLGVGVNRHDTTPGASRKVGREVPGDGESHEGKKNRGAARRRGRHARRRTCRRAVLGWCPVTQASRDWWRDAVIYQVYIRSFADGNGDGEGDIAGLRERLPYVRDLGIDALWINPWYPSPLNDGGYDVADFRDIDPRFGDLVQAKSLLDEAHGLGLKVLLDIVPNHSSWDHRWFREALAAGPGSPERARYIFRDGRGPDGALPPNNWRSVFGGLAWERVTEPDGTPGQWYFHIFDVSQPDFDWENPEVRAEFLDILRFWFDLGVDGFRIDVAHGMVKNMAGPDLPYDESGLLDRPSIADHPFFDRDGVHDIYRGWREVADSYDPPRLYVAEAWVEPAERLARYLRDDELHSAFNFGYLKSAWTAADLRRSIDDSVSTLASVGAPATWVLENHDVERVVTRYGRDVTAAGTGHAGKAKGPVDVELGTRRARAAALLMLALPGGAYVYQGQELGLPEVLDLPEGSLQDPVWERSGHTERGRDGCRVPLPWSVSGSSYGFGSGGAWLPQPAGWGELSVEAEDGDPASMLSLYRDGLRLRRSIPSVEPLTWIDETADDVVAFQRGRGFACVVNLGATPSTLPAHREVILASGPLDADGRLPTDTAVWLAV</sequence>
<name>A0A4R5A856_9ACTN</name>
<dbReference type="OrthoDB" id="9043248at2"/>
<accession>A0A4R5A856</accession>
<dbReference type="EMBL" id="SMLB01000025">
    <property type="protein sequence ID" value="TDD67855.1"/>
    <property type="molecule type" value="Genomic_DNA"/>
</dbReference>
<dbReference type="AlphaFoldDB" id="A0A4R5A856"/>
<comment type="similarity">
    <text evidence="1">Belongs to the glycosyl hydrolase 13 family.</text>
</comment>
<feature type="compositionally biased region" description="Basic residues" evidence="2">
    <location>
        <begin position="40"/>
        <end position="50"/>
    </location>
</feature>
<feature type="domain" description="Glycosyl hydrolase family 13 catalytic" evidence="3">
    <location>
        <begin position="81"/>
        <end position="488"/>
    </location>
</feature>
<dbReference type="GO" id="GO:0009313">
    <property type="term" value="P:oligosaccharide catabolic process"/>
    <property type="evidence" value="ECO:0007669"/>
    <property type="project" value="TreeGrafter"/>
</dbReference>
<evidence type="ECO:0000313" key="5">
    <source>
        <dbReference type="Proteomes" id="UP000295217"/>
    </source>
</evidence>
<dbReference type="CDD" id="cd11332">
    <property type="entry name" value="AmyAc_OligoGlu_TS"/>
    <property type="match status" value="1"/>
</dbReference>
<dbReference type="InterPro" id="IPR045857">
    <property type="entry name" value="O16G_dom_2"/>
</dbReference>
<proteinExistence type="inferred from homology"/>
<dbReference type="SUPFAM" id="SSF51445">
    <property type="entry name" value="(Trans)glycosidases"/>
    <property type="match status" value="1"/>
</dbReference>
<evidence type="ECO:0000256" key="1">
    <source>
        <dbReference type="ARBA" id="ARBA00008061"/>
    </source>
</evidence>
<protein>
    <submittedName>
        <fullName evidence="4">Glycoside hydrolase family 13 protein</fullName>
    </submittedName>
</protein>
<feature type="region of interest" description="Disordered" evidence="2">
    <location>
        <begin position="1"/>
        <end position="50"/>
    </location>
</feature>
<reference evidence="4 5" key="1">
    <citation type="submission" date="2019-02" db="EMBL/GenBank/DDBJ databases">
        <title>Draft genome sequences of novel Actinobacteria.</title>
        <authorList>
            <person name="Sahin N."/>
            <person name="Ay H."/>
            <person name="Saygin H."/>
        </authorList>
    </citation>
    <scope>NUCLEOTIDE SEQUENCE [LARGE SCALE GENOMIC DNA]</scope>
    <source>
        <strain evidence="4 5">8K307</strain>
    </source>
</reference>
<dbReference type="InterPro" id="IPR017853">
    <property type="entry name" value="GH"/>
</dbReference>
<dbReference type="PANTHER" id="PTHR10357">
    <property type="entry name" value="ALPHA-AMYLASE FAMILY MEMBER"/>
    <property type="match status" value="1"/>
</dbReference>
<dbReference type="SMART" id="SM00642">
    <property type="entry name" value="Aamy"/>
    <property type="match status" value="1"/>
</dbReference>
<evidence type="ECO:0000259" key="3">
    <source>
        <dbReference type="SMART" id="SM00642"/>
    </source>
</evidence>
<keyword evidence="4" id="KW-0378">Hydrolase</keyword>
<dbReference type="Proteomes" id="UP000295217">
    <property type="component" value="Unassembled WGS sequence"/>
</dbReference>